<dbReference type="Proteomes" id="UP000467371">
    <property type="component" value="Chromosome"/>
</dbReference>
<dbReference type="Proteomes" id="UP000034259">
    <property type="component" value="Unassembled WGS sequence"/>
</dbReference>
<dbReference type="RefSeq" id="WP_048048822.1">
    <property type="nucleotide sequence ID" value="NZ_CP042908.1"/>
</dbReference>
<reference evidence="5 6" key="1">
    <citation type="journal article" date="2015" name="ISME J.">
        <title>Genomic and phenotypic differentiation among Methanosarcina mazei populations from Columbia River sediment.</title>
        <authorList>
            <person name="Youngblut N.D."/>
            <person name="Wirth J.S."/>
            <person name="Henriksen J.R."/>
            <person name="Smith M."/>
            <person name="Simon H."/>
            <person name="Metcalf W.W."/>
            <person name="Whitaker R.J."/>
        </authorList>
    </citation>
    <scope>NUCLEOTIDE SEQUENCE [LARGE SCALE GENOMIC DNA]</scope>
    <source>
        <strain evidence="2 6">1.H.A.1A.4</strain>
        <strain evidence="3 5">1.H.A.2.1</strain>
    </source>
</reference>
<sequence length="80" mass="8822">MSEIYKNIVPKAASKTNAAPKNEKISNPDVKIKTSKLLSIKKILNVFVVPFFVVSITVVVVLSLACNMGIKFVNNIFVQK</sequence>
<reference evidence="4 7" key="2">
    <citation type="journal article" date="2020" name="Environ. Microbiol. Rep.">
        <title>Redox cycling of Fe(II) and Fe(III) in magnetite accelerates aceticlastic methanogenesis by Methanosarcina mazei.</title>
        <authorList>
            <person name="Wang H."/>
            <person name="Byrne J.M."/>
            <person name="Liu P."/>
            <person name="Liu J."/>
            <person name="Dong X."/>
            <person name="Lu Y."/>
        </authorList>
    </citation>
    <scope>NUCLEOTIDE SEQUENCE [LARGE SCALE GENOMIC DNA]</scope>
    <source>
        <strain evidence="7">zm-15</strain>
        <strain evidence="4">Zm-15</strain>
    </source>
</reference>
<feature type="transmembrane region" description="Helical" evidence="1">
    <location>
        <begin position="43"/>
        <end position="65"/>
    </location>
</feature>
<gene>
    <name evidence="2" type="ORF">DU71_01240</name>
    <name evidence="3" type="ORF">DU72_01580</name>
    <name evidence="4" type="ORF">FQU78_09750</name>
</gene>
<dbReference type="EMBL" id="JJQK01000002">
    <property type="protein sequence ID" value="KKH56849.1"/>
    <property type="molecule type" value="Genomic_DNA"/>
</dbReference>
<evidence type="ECO:0000313" key="2">
    <source>
        <dbReference type="EMBL" id="KKH38959.1"/>
    </source>
</evidence>
<protein>
    <submittedName>
        <fullName evidence="3">Uncharacterized protein</fullName>
    </submittedName>
</protein>
<evidence type="ECO:0000313" key="5">
    <source>
        <dbReference type="Proteomes" id="UP000034259"/>
    </source>
</evidence>
<dbReference type="EMBL" id="JJQI01000069">
    <property type="protein sequence ID" value="KKH38959.1"/>
    <property type="molecule type" value="Genomic_DNA"/>
</dbReference>
<dbReference type="Proteomes" id="UP000034672">
    <property type="component" value="Unassembled WGS sequence"/>
</dbReference>
<dbReference type="GeneID" id="44087423"/>
<evidence type="ECO:0000313" key="7">
    <source>
        <dbReference type="Proteomes" id="UP000467371"/>
    </source>
</evidence>
<evidence type="ECO:0000313" key="6">
    <source>
        <dbReference type="Proteomes" id="UP000034672"/>
    </source>
</evidence>
<accession>A0A0F8R709</accession>
<evidence type="ECO:0000313" key="4">
    <source>
        <dbReference type="EMBL" id="QIB91286.1"/>
    </source>
</evidence>
<evidence type="ECO:0000256" key="1">
    <source>
        <dbReference type="SAM" id="Phobius"/>
    </source>
</evidence>
<dbReference type="EMBL" id="CP042908">
    <property type="protein sequence ID" value="QIB91286.1"/>
    <property type="molecule type" value="Genomic_DNA"/>
</dbReference>
<keyword evidence="1" id="KW-0812">Transmembrane</keyword>
<dbReference type="AlphaFoldDB" id="A0A0F8R709"/>
<dbReference type="PATRIC" id="fig|2209.52.peg.272"/>
<name>A0A0F8R709_METMZ</name>
<proteinExistence type="predicted"/>
<organism evidence="3 5">
    <name type="scientific">Methanosarcina mazei</name>
    <name type="common">Methanosarcina frisia</name>
    <dbReference type="NCBI Taxonomy" id="2209"/>
    <lineage>
        <taxon>Archaea</taxon>
        <taxon>Methanobacteriati</taxon>
        <taxon>Methanobacteriota</taxon>
        <taxon>Stenosarchaea group</taxon>
        <taxon>Methanomicrobia</taxon>
        <taxon>Methanosarcinales</taxon>
        <taxon>Methanosarcinaceae</taxon>
        <taxon>Methanosarcina</taxon>
    </lineage>
</organism>
<keyword evidence="1" id="KW-0472">Membrane</keyword>
<keyword evidence="1" id="KW-1133">Transmembrane helix</keyword>
<evidence type="ECO:0000313" key="3">
    <source>
        <dbReference type="EMBL" id="KKH56849.1"/>
    </source>
</evidence>